<gene>
    <name evidence="2" type="ORF">ASPWEDRAFT_300028</name>
</gene>
<organism evidence="2 3">
    <name type="scientific">Aspergillus wentii DTO 134E9</name>
    <dbReference type="NCBI Taxonomy" id="1073089"/>
    <lineage>
        <taxon>Eukaryota</taxon>
        <taxon>Fungi</taxon>
        <taxon>Dikarya</taxon>
        <taxon>Ascomycota</taxon>
        <taxon>Pezizomycotina</taxon>
        <taxon>Eurotiomycetes</taxon>
        <taxon>Eurotiomycetidae</taxon>
        <taxon>Eurotiales</taxon>
        <taxon>Aspergillaceae</taxon>
        <taxon>Aspergillus</taxon>
        <taxon>Aspergillus subgen. Cremei</taxon>
    </lineage>
</organism>
<evidence type="ECO:0000313" key="2">
    <source>
        <dbReference type="EMBL" id="OJJ29938.1"/>
    </source>
</evidence>
<dbReference type="AlphaFoldDB" id="A0A1L9R4V9"/>
<dbReference type="PANTHER" id="PTHR42951">
    <property type="entry name" value="METALLO-BETA-LACTAMASE DOMAIN-CONTAINING"/>
    <property type="match status" value="1"/>
</dbReference>
<dbReference type="GeneID" id="63749199"/>
<dbReference type="InterPro" id="IPR036866">
    <property type="entry name" value="RibonucZ/Hydroxyglut_hydro"/>
</dbReference>
<reference evidence="3" key="1">
    <citation type="journal article" date="2017" name="Genome Biol.">
        <title>Comparative genomics reveals high biological diversity and specific adaptations in the industrially and medically important fungal genus Aspergillus.</title>
        <authorList>
            <person name="de Vries R.P."/>
            <person name="Riley R."/>
            <person name="Wiebenga A."/>
            <person name="Aguilar-Osorio G."/>
            <person name="Amillis S."/>
            <person name="Uchima C.A."/>
            <person name="Anderluh G."/>
            <person name="Asadollahi M."/>
            <person name="Askin M."/>
            <person name="Barry K."/>
            <person name="Battaglia E."/>
            <person name="Bayram O."/>
            <person name="Benocci T."/>
            <person name="Braus-Stromeyer S.A."/>
            <person name="Caldana C."/>
            <person name="Canovas D."/>
            <person name="Cerqueira G.C."/>
            <person name="Chen F."/>
            <person name="Chen W."/>
            <person name="Choi C."/>
            <person name="Clum A."/>
            <person name="Dos Santos R.A."/>
            <person name="Damasio A.R."/>
            <person name="Diallinas G."/>
            <person name="Emri T."/>
            <person name="Fekete E."/>
            <person name="Flipphi M."/>
            <person name="Freyberg S."/>
            <person name="Gallo A."/>
            <person name="Gournas C."/>
            <person name="Habgood R."/>
            <person name="Hainaut M."/>
            <person name="Harispe M.L."/>
            <person name="Henrissat B."/>
            <person name="Hilden K.S."/>
            <person name="Hope R."/>
            <person name="Hossain A."/>
            <person name="Karabika E."/>
            <person name="Karaffa L."/>
            <person name="Karanyi Z."/>
            <person name="Krasevec N."/>
            <person name="Kuo A."/>
            <person name="Kusch H."/>
            <person name="LaButti K."/>
            <person name="Lagendijk E.L."/>
            <person name="Lapidus A."/>
            <person name="Levasseur A."/>
            <person name="Lindquist E."/>
            <person name="Lipzen A."/>
            <person name="Logrieco A.F."/>
            <person name="MacCabe A."/>
            <person name="Maekelae M.R."/>
            <person name="Malavazi I."/>
            <person name="Melin P."/>
            <person name="Meyer V."/>
            <person name="Mielnichuk N."/>
            <person name="Miskei M."/>
            <person name="Molnar A.P."/>
            <person name="Mule G."/>
            <person name="Ngan C.Y."/>
            <person name="Orejas M."/>
            <person name="Orosz E."/>
            <person name="Ouedraogo J.P."/>
            <person name="Overkamp K.M."/>
            <person name="Park H.-S."/>
            <person name="Perrone G."/>
            <person name="Piumi F."/>
            <person name="Punt P.J."/>
            <person name="Ram A.F."/>
            <person name="Ramon A."/>
            <person name="Rauscher S."/>
            <person name="Record E."/>
            <person name="Riano-Pachon D.M."/>
            <person name="Robert V."/>
            <person name="Roehrig J."/>
            <person name="Ruller R."/>
            <person name="Salamov A."/>
            <person name="Salih N.S."/>
            <person name="Samson R.A."/>
            <person name="Sandor E."/>
            <person name="Sanguinetti M."/>
            <person name="Schuetze T."/>
            <person name="Sepcic K."/>
            <person name="Shelest E."/>
            <person name="Sherlock G."/>
            <person name="Sophianopoulou V."/>
            <person name="Squina F.M."/>
            <person name="Sun H."/>
            <person name="Susca A."/>
            <person name="Todd R.B."/>
            <person name="Tsang A."/>
            <person name="Unkles S.E."/>
            <person name="van de Wiele N."/>
            <person name="van Rossen-Uffink D."/>
            <person name="Oliveira J.V."/>
            <person name="Vesth T.C."/>
            <person name="Visser J."/>
            <person name="Yu J.-H."/>
            <person name="Zhou M."/>
            <person name="Andersen M.R."/>
            <person name="Archer D.B."/>
            <person name="Baker S.E."/>
            <person name="Benoit I."/>
            <person name="Brakhage A.A."/>
            <person name="Braus G.H."/>
            <person name="Fischer R."/>
            <person name="Frisvad J.C."/>
            <person name="Goldman G.H."/>
            <person name="Houbraken J."/>
            <person name="Oakley B."/>
            <person name="Pocsi I."/>
            <person name="Scazzocchio C."/>
            <person name="Seiboth B."/>
            <person name="vanKuyk P.A."/>
            <person name="Wortman J."/>
            <person name="Dyer P.S."/>
            <person name="Grigoriev I.V."/>
        </authorList>
    </citation>
    <scope>NUCLEOTIDE SEQUENCE [LARGE SCALE GENOMIC DNA]</scope>
    <source>
        <strain evidence="3">DTO 134E9</strain>
    </source>
</reference>
<dbReference type="Pfam" id="PF00753">
    <property type="entry name" value="Lactamase_B"/>
    <property type="match status" value="1"/>
</dbReference>
<dbReference type="CDD" id="cd07739">
    <property type="entry name" value="metallo-hydrolase-like_MBL-fold"/>
    <property type="match status" value="1"/>
</dbReference>
<protein>
    <recommendedName>
        <fullName evidence="1">Metallo-beta-lactamase domain-containing protein</fullName>
    </recommendedName>
</protein>
<dbReference type="SUPFAM" id="SSF56281">
    <property type="entry name" value="Metallo-hydrolase/oxidoreductase"/>
    <property type="match status" value="1"/>
</dbReference>
<sequence>MTSHLQVDVYVAPAIPIANNHPDPSKKWFSPICCTLIQGPTSAVLVDTPLTVELSQGLAEWIKKTAPEKKLLFIYTTHAHGDHFLGNPVLRHHFPEAKCVATSSVVSGIQKGWPGSVDKWRKMFPDDQVAENQAVPDPLTTGGEFEIDGYGFFGVNVPHSDTEASSFLHVPDLRLVVCGDIVYGDCYQYLGEANTAEKRRKWLEALDQIAALDPHIVVPGHKRASQADGSYLIAAMKEYIIAFEDELKKAGNASELEQAMLMRYPQRWNKFLLEWSCKSSVDELLA</sequence>
<proteinExistence type="predicted"/>
<name>A0A1L9R4V9_ASPWE</name>
<dbReference type="EMBL" id="KV878218">
    <property type="protein sequence ID" value="OJJ29938.1"/>
    <property type="molecule type" value="Genomic_DNA"/>
</dbReference>
<feature type="domain" description="Metallo-beta-lactamase" evidence="1">
    <location>
        <begin position="31"/>
        <end position="221"/>
    </location>
</feature>
<dbReference type="InterPro" id="IPR001279">
    <property type="entry name" value="Metallo-B-lactamas"/>
</dbReference>
<evidence type="ECO:0000259" key="1">
    <source>
        <dbReference type="SMART" id="SM00849"/>
    </source>
</evidence>
<dbReference type="RefSeq" id="XP_040683615.1">
    <property type="nucleotide sequence ID" value="XM_040833351.1"/>
</dbReference>
<dbReference type="VEuPathDB" id="FungiDB:ASPWEDRAFT_300028"/>
<dbReference type="Proteomes" id="UP000184383">
    <property type="component" value="Unassembled WGS sequence"/>
</dbReference>
<dbReference type="PANTHER" id="PTHR42951:SF14">
    <property type="entry name" value="METALLO-BETA-LACTAMASE SUPERFAMILY PROTEIN"/>
    <property type="match status" value="1"/>
</dbReference>
<accession>A0A1L9R4V9</accession>
<dbReference type="OrthoDB" id="536211at2759"/>
<dbReference type="InterPro" id="IPR050855">
    <property type="entry name" value="NDM-1-like"/>
</dbReference>
<keyword evidence="3" id="KW-1185">Reference proteome</keyword>
<evidence type="ECO:0000313" key="3">
    <source>
        <dbReference type="Proteomes" id="UP000184383"/>
    </source>
</evidence>
<dbReference type="SMART" id="SM00849">
    <property type="entry name" value="Lactamase_B"/>
    <property type="match status" value="1"/>
</dbReference>
<dbReference type="Gene3D" id="3.60.15.10">
    <property type="entry name" value="Ribonuclease Z/Hydroxyacylglutathione hydrolase-like"/>
    <property type="match status" value="1"/>
</dbReference>